<dbReference type="PROSITE" id="PS00725">
    <property type="entry name" value="GERMIN"/>
    <property type="match status" value="1"/>
</dbReference>
<dbReference type="PRINTS" id="PR00325">
    <property type="entry name" value="GERMIN"/>
</dbReference>
<dbReference type="SUPFAM" id="SSF51182">
    <property type="entry name" value="RmlC-like cupins"/>
    <property type="match status" value="1"/>
</dbReference>
<comment type="subcellular location">
    <subcellularLocation>
        <location evidence="1 9">Secreted</location>
        <location evidence="1 9">Extracellular space</location>
        <location evidence="1 9">Apoplast</location>
    </subcellularLocation>
</comment>
<evidence type="ECO:0000256" key="5">
    <source>
        <dbReference type="ARBA" id="ARBA00022723"/>
    </source>
</evidence>
<organism evidence="11 12">
    <name type="scientific">Physcomitrium patens</name>
    <name type="common">Spreading-leaved earth moss</name>
    <name type="synonym">Physcomitrella patens</name>
    <dbReference type="NCBI Taxonomy" id="3218"/>
    <lineage>
        <taxon>Eukaryota</taxon>
        <taxon>Viridiplantae</taxon>
        <taxon>Streptophyta</taxon>
        <taxon>Embryophyta</taxon>
        <taxon>Bryophyta</taxon>
        <taxon>Bryophytina</taxon>
        <taxon>Bryopsida</taxon>
        <taxon>Funariidae</taxon>
        <taxon>Funariales</taxon>
        <taxon>Funariaceae</taxon>
        <taxon>Physcomitrium</taxon>
    </lineage>
</organism>
<evidence type="ECO:0000259" key="10">
    <source>
        <dbReference type="SMART" id="SM00835"/>
    </source>
</evidence>
<dbReference type="EMBL" id="ABEU02000023">
    <property type="status" value="NOT_ANNOTATED_CDS"/>
    <property type="molecule type" value="Genomic_DNA"/>
</dbReference>
<dbReference type="PANTHER" id="PTHR31238">
    <property type="entry name" value="GERMIN-LIKE PROTEIN SUBFAMILY 3 MEMBER 3"/>
    <property type="match status" value="1"/>
</dbReference>
<feature type="binding site" evidence="7">
    <location>
        <position position="103"/>
    </location>
    <ligand>
        <name>oxalate</name>
        <dbReference type="ChEBI" id="CHEBI:30623"/>
    </ligand>
</feature>
<feature type="binding site" evidence="8">
    <location>
        <position position="106"/>
    </location>
    <ligand>
        <name>Mn(2+)</name>
        <dbReference type="ChEBI" id="CHEBI:29035"/>
    </ligand>
</feature>
<dbReference type="Pfam" id="PF00190">
    <property type="entry name" value="Cupin_1"/>
    <property type="match status" value="1"/>
</dbReference>
<dbReference type="EnsemblPlants" id="Pp3c23_14870V3.2">
    <property type="protein sequence ID" value="PAC:32948618.CDS.1"/>
    <property type="gene ID" value="Pp3c23_14870"/>
</dbReference>
<dbReference type="InterPro" id="IPR001929">
    <property type="entry name" value="Germin"/>
</dbReference>
<keyword evidence="5 7" id="KW-0479">Metal-binding</keyword>
<feature type="binding site" evidence="8">
    <location>
        <position position="113"/>
    </location>
    <ligand>
        <name>Mn(2+)</name>
        <dbReference type="ChEBI" id="CHEBI:29035"/>
    </ligand>
</feature>
<accession>A0A7I3ZHZ8</accession>
<evidence type="ECO:0000256" key="3">
    <source>
        <dbReference type="ARBA" id="ARBA00022523"/>
    </source>
</evidence>
<gene>
    <name evidence="11" type="primary">LOC112275806</name>
</gene>
<feature type="binding site" evidence="8">
    <location>
        <position position="152"/>
    </location>
    <ligand>
        <name>Mn(2+)</name>
        <dbReference type="ChEBI" id="CHEBI:29035"/>
    </ligand>
</feature>
<dbReference type="Gene3D" id="2.60.120.10">
    <property type="entry name" value="Jelly Rolls"/>
    <property type="match status" value="1"/>
</dbReference>
<dbReference type="Proteomes" id="UP000006727">
    <property type="component" value="Chromosome 23"/>
</dbReference>
<comment type="similarity">
    <text evidence="2 9">Belongs to the germin family.</text>
</comment>
<dbReference type="InParanoid" id="A0A7I3ZHZ8"/>
<dbReference type="Gramene" id="Pp3c23_14870V3.2">
    <property type="protein sequence ID" value="PAC:32948618.CDS.1"/>
    <property type="gene ID" value="Pp3c23_14870"/>
</dbReference>
<dbReference type="SMART" id="SM00835">
    <property type="entry name" value="Cupin_1"/>
    <property type="match status" value="1"/>
</dbReference>
<reference evidence="11 12" key="1">
    <citation type="journal article" date="2008" name="Science">
        <title>The Physcomitrella genome reveals evolutionary insights into the conquest of land by plants.</title>
        <authorList>
            <person name="Rensing S."/>
            <person name="Lang D."/>
            <person name="Zimmer A."/>
            <person name="Terry A."/>
            <person name="Salamov A."/>
            <person name="Shapiro H."/>
            <person name="Nishiyama T."/>
            <person name="Perroud P.-F."/>
            <person name="Lindquist E."/>
            <person name="Kamisugi Y."/>
            <person name="Tanahashi T."/>
            <person name="Sakakibara K."/>
            <person name="Fujita T."/>
            <person name="Oishi K."/>
            <person name="Shin-I T."/>
            <person name="Kuroki Y."/>
            <person name="Toyoda A."/>
            <person name="Suzuki Y."/>
            <person name="Hashimoto A."/>
            <person name="Yamaguchi K."/>
            <person name="Sugano A."/>
            <person name="Kohara Y."/>
            <person name="Fujiyama A."/>
            <person name="Anterola A."/>
            <person name="Aoki S."/>
            <person name="Ashton N."/>
            <person name="Barbazuk W.B."/>
            <person name="Barker E."/>
            <person name="Bennetzen J."/>
            <person name="Bezanilla M."/>
            <person name="Blankenship R."/>
            <person name="Cho S.H."/>
            <person name="Dutcher S."/>
            <person name="Estelle M."/>
            <person name="Fawcett J.A."/>
            <person name="Gundlach H."/>
            <person name="Hanada K."/>
            <person name="Heyl A."/>
            <person name="Hicks K.A."/>
            <person name="Hugh J."/>
            <person name="Lohr M."/>
            <person name="Mayer K."/>
            <person name="Melkozernov A."/>
            <person name="Murata T."/>
            <person name="Nelson D."/>
            <person name="Pils B."/>
            <person name="Prigge M."/>
            <person name="Reiss B."/>
            <person name="Renner T."/>
            <person name="Rombauts S."/>
            <person name="Rushton P."/>
            <person name="Sanderfoot A."/>
            <person name="Schween G."/>
            <person name="Shiu S.-H."/>
            <person name="Stueber K."/>
            <person name="Theodoulou F.L."/>
            <person name="Tu H."/>
            <person name="Van de Peer Y."/>
            <person name="Verrier P.J."/>
            <person name="Waters E."/>
            <person name="Wood A."/>
            <person name="Yang L."/>
            <person name="Cove D."/>
            <person name="Cuming A."/>
            <person name="Hasebe M."/>
            <person name="Lucas S."/>
            <person name="Mishler D.B."/>
            <person name="Reski R."/>
            <person name="Grigoriev I."/>
            <person name="Quatrano R.S."/>
            <person name="Boore J.L."/>
        </authorList>
    </citation>
    <scope>NUCLEOTIDE SEQUENCE [LARGE SCALE GENOMIC DNA]</scope>
    <source>
        <strain evidence="11 12">cv. Gransden 2004</strain>
    </source>
</reference>
<dbReference type="AlphaFoldDB" id="A0A7I3ZHZ8"/>
<dbReference type="GO" id="GO:0048046">
    <property type="term" value="C:apoplast"/>
    <property type="evidence" value="ECO:0007669"/>
    <property type="project" value="UniProtKB-SubCell"/>
</dbReference>
<keyword evidence="3 9" id="KW-0052">Apoplast</keyword>
<feature type="binding site" evidence="7">
    <location>
        <position position="108"/>
    </location>
    <ligand>
        <name>oxalate</name>
        <dbReference type="ChEBI" id="CHEBI:30623"/>
    </ligand>
</feature>
<reference evidence="11 12" key="2">
    <citation type="journal article" date="2018" name="Plant J.">
        <title>The Physcomitrella patens chromosome-scale assembly reveals moss genome structure and evolution.</title>
        <authorList>
            <person name="Lang D."/>
            <person name="Ullrich K.K."/>
            <person name="Murat F."/>
            <person name="Fuchs J."/>
            <person name="Jenkins J."/>
            <person name="Haas F.B."/>
            <person name="Piednoel M."/>
            <person name="Gundlach H."/>
            <person name="Van Bel M."/>
            <person name="Meyberg R."/>
            <person name="Vives C."/>
            <person name="Morata J."/>
            <person name="Symeonidi A."/>
            <person name="Hiss M."/>
            <person name="Muchero W."/>
            <person name="Kamisugi Y."/>
            <person name="Saleh O."/>
            <person name="Blanc G."/>
            <person name="Decker E.L."/>
            <person name="van Gessel N."/>
            <person name="Grimwood J."/>
            <person name="Hayes R.D."/>
            <person name="Graham S.W."/>
            <person name="Gunter L.E."/>
            <person name="McDaniel S.F."/>
            <person name="Hoernstein S.N.W."/>
            <person name="Larsson A."/>
            <person name="Li F.W."/>
            <person name="Perroud P.F."/>
            <person name="Phillips J."/>
            <person name="Ranjan P."/>
            <person name="Rokshar D.S."/>
            <person name="Rothfels C.J."/>
            <person name="Schneider L."/>
            <person name="Shu S."/>
            <person name="Stevenson D.W."/>
            <person name="Thummler F."/>
            <person name="Tillich M."/>
            <person name="Villarreal Aguilar J.C."/>
            <person name="Widiez T."/>
            <person name="Wong G.K."/>
            <person name="Wymore A."/>
            <person name="Zhang Y."/>
            <person name="Zimmer A.D."/>
            <person name="Quatrano R.S."/>
            <person name="Mayer K.F.X."/>
            <person name="Goodstein D."/>
            <person name="Casacuberta J.M."/>
            <person name="Vandepoele K."/>
            <person name="Reski R."/>
            <person name="Cuming A.C."/>
            <person name="Tuskan G.A."/>
            <person name="Maumus F."/>
            <person name="Salse J."/>
            <person name="Schmutz J."/>
            <person name="Rensing S.A."/>
        </authorList>
    </citation>
    <scope>NUCLEOTIDE SEQUENCE [LARGE SCALE GENOMIC DNA]</scope>
    <source>
        <strain evidence="11 12">cv. Gransden 2004</strain>
    </source>
</reference>
<evidence type="ECO:0000256" key="7">
    <source>
        <dbReference type="PIRSR" id="PIRSR601929-1"/>
    </source>
</evidence>
<dbReference type="OMA" id="SMVGMPM"/>
<keyword evidence="12" id="KW-1185">Reference proteome</keyword>
<evidence type="ECO:0000256" key="9">
    <source>
        <dbReference type="RuleBase" id="RU366015"/>
    </source>
</evidence>
<feature type="domain" description="Cupin type-1" evidence="10">
    <location>
        <begin position="73"/>
        <end position="204"/>
    </location>
</feature>
<proteinExistence type="inferred from homology"/>
<name>A0A7I3ZHZ8_PHYPA</name>
<dbReference type="InterPro" id="IPR014710">
    <property type="entry name" value="RmlC-like_jellyroll"/>
</dbReference>
<evidence type="ECO:0000256" key="1">
    <source>
        <dbReference type="ARBA" id="ARBA00004271"/>
    </source>
</evidence>
<keyword evidence="4 9" id="KW-0964">Secreted</keyword>
<evidence type="ECO:0000313" key="11">
    <source>
        <dbReference type="EnsemblPlants" id="PAC:32948618.CDS.1"/>
    </source>
</evidence>
<dbReference type="InterPro" id="IPR011051">
    <property type="entry name" value="RmlC_Cupin_sf"/>
</dbReference>
<sequence length="212" mass="22700">MGRSSCKMAIPIALVTVTTLAAMILTQASDPELTTDYYVNSTTDKTTVTSDYFTSEVFRGGITIPEGATVFTKRITSEPDSLPSLTGLGVSVAMIKYLPGGTNPHHTHPRGTEVLYVMEGKLTVGLVDTTNKLFTQVLSVGDVFVFPKGLVHYQINLGSKPVVAYISFSSSNPGTVSLPATLFGSGIPDKVHKVAFKVDGHVVDKLQEPFNM</sequence>
<protein>
    <recommendedName>
        <fullName evidence="9">Germin-like protein</fullName>
    </recommendedName>
</protein>
<evidence type="ECO:0000256" key="2">
    <source>
        <dbReference type="ARBA" id="ARBA00007456"/>
    </source>
</evidence>
<keyword evidence="6 7" id="KW-0464">Manganese</keyword>
<evidence type="ECO:0000256" key="6">
    <source>
        <dbReference type="ARBA" id="ARBA00023211"/>
    </source>
</evidence>
<evidence type="ECO:0000256" key="4">
    <source>
        <dbReference type="ARBA" id="ARBA00022525"/>
    </source>
</evidence>
<dbReference type="CDD" id="cd02241">
    <property type="entry name" value="cupin_OxOx"/>
    <property type="match status" value="1"/>
</dbReference>
<reference evidence="11" key="3">
    <citation type="submission" date="2020-12" db="UniProtKB">
        <authorList>
            <consortium name="EnsemblPlants"/>
        </authorList>
    </citation>
    <scope>IDENTIFICATION</scope>
</reference>
<feature type="binding site" evidence="7">
    <location>
        <position position="113"/>
    </location>
    <ligand>
        <name>oxalate</name>
        <dbReference type="ChEBI" id="CHEBI:30623"/>
    </ligand>
</feature>
<feature type="chain" id="PRO_5029934874" description="Germin-like protein" evidence="9">
    <location>
        <begin position="29"/>
        <end position="212"/>
    </location>
</feature>
<feature type="binding site" evidence="8">
    <location>
        <position position="108"/>
    </location>
    <ligand>
        <name>Mn(2+)</name>
        <dbReference type="ChEBI" id="CHEBI:29035"/>
    </ligand>
</feature>
<feature type="signal peptide" evidence="9">
    <location>
        <begin position="1"/>
        <end position="28"/>
    </location>
</feature>
<evidence type="ECO:0000313" key="12">
    <source>
        <dbReference type="Proteomes" id="UP000006727"/>
    </source>
</evidence>
<keyword evidence="9" id="KW-0732">Signal</keyword>
<dbReference type="GO" id="GO:0030145">
    <property type="term" value="F:manganese ion binding"/>
    <property type="evidence" value="ECO:0007669"/>
    <property type="project" value="UniProtKB-UniRule"/>
</dbReference>
<dbReference type="InterPro" id="IPR006045">
    <property type="entry name" value="Cupin_1"/>
</dbReference>
<dbReference type="InterPro" id="IPR019780">
    <property type="entry name" value="Germin_Mn-BS"/>
</dbReference>
<evidence type="ECO:0000256" key="8">
    <source>
        <dbReference type="PIRSR" id="PIRSR601929-2"/>
    </source>
</evidence>